<proteinExistence type="predicted"/>
<dbReference type="InterPro" id="IPR050597">
    <property type="entry name" value="Cytochrome_c_Oxidase_Subunit"/>
</dbReference>
<dbReference type="InterPro" id="IPR024167">
    <property type="entry name" value="Cytochrome_c4-like"/>
</dbReference>
<evidence type="ECO:0000256" key="4">
    <source>
        <dbReference type="PIRSR" id="PIRSR000005-1"/>
    </source>
</evidence>
<evidence type="ECO:0000256" key="5">
    <source>
        <dbReference type="PIRSR" id="PIRSR000005-2"/>
    </source>
</evidence>
<dbReference type="GO" id="GO:0009055">
    <property type="term" value="F:electron transfer activity"/>
    <property type="evidence" value="ECO:0007669"/>
    <property type="project" value="InterPro"/>
</dbReference>
<dbReference type="Pfam" id="PF00034">
    <property type="entry name" value="Cytochrom_C"/>
    <property type="match status" value="2"/>
</dbReference>
<evidence type="ECO:0000256" key="2">
    <source>
        <dbReference type="ARBA" id="ARBA00022723"/>
    </source>
</evidence>
<dbReference type="InterPro" id="IPR036909">
    <property type="entry name" value="Cyt_c-like_dom_sf"/>
</dbReference>
<dbReference type="GO" id="GO:0005506">
    <property type="term" value="F:iron ion binding"/>
    <property type="evidence" value="ECO:0007669"/>
    <property type="project" value="InterPro"/>
</dbReference>
<dbReference type="InterPro" id="IPR009056">
    <property type="entry name" value="Cyt_c-like_dom"/>
</dbReference>
<feature type="binding site" description="covalent" evidence="4">
    <location>
        <position position="84"/>
    </location>
    <ligand>
        <name>heme c</name>
        <dbReference type="ChEBI" id="CHEBI:61717"/>
        <label>1</label>
    </ligand>
</feature>
<dbReference type="SUPFAM" id="SSF46626">
    <property type="entry name" value="Cytochrome c"/>
    <property type="match status" value="2"/>
</dbReference>
<accession>A0A401JGP5</accession>
<feature type="binding site" description="covalent" evidence="4">
    <location>
        <position position="185"/>
    </location>
    <ligand>
        <name>heme c</name>
        <dbReference type="ChEBI" id="CHEBI:61717"/>
        <label>2</label>
    </ligand>
</feature>
<feature type="binding site" description="covalent" evidence="4">
    <location>
        <position position="81"/>
    </location>
    <ligand>
        <name>heme c</name>
        <dbReference type="ChEBI" id="CHEBI:61717"/>
        <label>1</label>
    </ligand>
</feature>
<feature type="binding site" description="covalent" evidence="4">
    <location>
        <position position="182"/>
    </location>
    <ligand>
        <name>heme c</name>
        <dbReference type="ChEBI" id="CHEBI:61717"/>
        <label>2</label>
    </ligand>
</feature>
<feature type="binding site" description="axial binding residue" evidence="5">
    <location>
        <position position="186"/>
    </location>
    <ligand>
        <name>heme c</name>
        <dbReference type="ChEBI" id="CHEBI:61717"/>
        <label>2</label>
    </ligand>
    <ligandPart>
        <name>Fe</name>
        <dbReference type="ChEBI" id="CHEBI:18248"/>
    </ligandPart>
</feature>
<evidence type="ECO:0000256" key="3">
    <source>
        <dbReference type="ARBA" id="ARBA00023004"/>
    </source>
</evidence>
<dbReference type="GO" id="GO:0042597">
    <property type="term" value="C:periplasmic space"/>
    <property type="evidence" value="ECO:0007669"/>
    <property type="project" value="InterPro"/>
</dbReference>
<dbReference type="PROSITE" id="PS51007">
    <property type="entry name" value="CYTC"/>
    <property type="match status" value="2"/>
</dbReference>
<comment type="caution">
    <text evidence="7">The sequence shown here is derived from an EMBL/GenBank/DDBJ whole genome shotgun (WGS) entry which is preliminary data.</text>
</comment>
<reference evidence="7 8" key="1">
    <citation type="journal article" date="2019" name="Front. Microbiol.">
        <title>Genomes of Neutrophilic Sulfur-Oxidizing Chemolithoautotrophs Representing 9 Proteobacterial Species From 8 Genera.</title>
        <authorList>
            <person name="Watanabe T."/>
            <person name="Kojima H."/>
            <person name="Umezawa K."/>
            <person name="Hori C."/>
            <person name="Takasuka T.E."/>
            <person name="Kato Y."/>
            <person name="Fukui M."/>
        </authorList>
    </citation>
    <scope>NUCLEOTIDE SEQUENCE [LARGE SCALE GENOMIC DNA]</scope>
    <source>
        <strain evidence="7 8">TTN</strain>
    </source>
</reference>
<comment type="PTM">
    <text evidence="4">Binds 2 heme c groups covalently per subunit.</text>
</comment>
<dbReference type="EMBL" id="BGOW01000027">
    <property type="protein sequence ID" value="GBL46811.1"/>
    <property type="molecule type" value="Genomic_DNA"/>
</dbReference>
<feature type="domain" description="Cytochrome c" evidence="6">
    <location>
        <begin position="62"/>
        <end position="148"/>
    </location>
</feature>
<keyword evidence="3 5" id="KW-0408">Iron</keyword>
<dbReference type="PANTHER" id="PTHR33751">
    <property type="entry name" value="CBB3-TYPE CYTOCHROME C OXIDASE SUBUNIT FIXP"/>
    <property type="match status" value="1"/>
</dbReference>
<evidence type="ECO:0000313" key="8">
    <source>
        <dbReference type="Proteomes" id="UP000286806"/>
    </source>
</evidence>
<feature type="binding site" description="axial binding residue" evidence="5">
    <location>
        <position position="228"/>
    </location>
    <ligand>
        <name>heme c</name>
        <dbReference type="ChEBI" id="CHEBI:61717"/>
        <label>2</label>
    </ligand>
    <ligandPart>
        <name>Fe</name>
        <dbReference type="ChEBI" id="CHEBI:18248"/>
    </ligandPart>
</feature>
<feature type="binding site" description="axial binding residue" evidence="5">
    <location>
        <position position="125"/>
    </location>
    <ligand>
        <name>heme c</name>
        <dbReference type="ChEBI" id="CHEBI:61717"/>
        <label>1</label>
    </ligand>
    <ligandPart>
        <name>Fe</name>
        <dbReference type="ChEBI" id="CHEBI:18248"/>
    </ligandPart>
</feature>
<evidence type="ECO:0000256" key="1">
    <source>
        <dbReference type="ARBA" id="ARBA00022617"/>
    </source>
</evidence>
<dbReference type="AlphaFoldDB" id="A0A401JGP5"/>
<gene>
    <name evidence="7" type="ORF">SFMTTN_2636</name>
</gene>
<feature type="domain" description="Cytochrome c" evidence="6">
    <location>
        <begin position="161"/>
        <end position="251"/>
    </location>
</feature>
<dbReference type="Gene3D" id="1.10.760.10">
    <property type="entry name" value="Cytochrome c-like domain"/>
    <property type="match status" value="2"/>
</dbReference>
<keyword evidence="1 4" id="KW-0349">Heme</keyword>
<sequence length="251" mass="26725">MRHGCHGDFATFSQGGYGWVSHTWLRVEQKIKESNRMTFARNPAVEIGLLLLLAGQAGVSHADVKAGEAIAKSGTGNISACMLCHGLNGEGRPPAGFPRLAGQNRDYLVKQLKDFKAKLRTNPLMRPIASALNTAQMNDVADYYASLPPWKPGTGPAQNTAQTPRGAQLAQHGNWDKGMPACFACHGANGAGIPPHFPSIAGQNAVYISNQLNAWKAGTRINDPEGLMKAVADKLSPEDISAVSAYLANPK</sequence>
<dbReference type="GO" id="GO:0020037">
    <property type="term" value="F:heme binding"/>
    <property type="evidence" value="ECO:0007669"/>
    <property type="project" value="InterPro"/>
</dbReference>
<keyword evidence="2 5" id="KW-0479">Metal-binding</keyword>
<name>A0A401JGP5_9PROT</name>
<protein>
    <submittedName>
        <fullName evidence="7">Cytochrome c4</fullName>
    </submittedName>
</protein>
<feature type="binding site" description="axial binding residue" evidence="5">
    <location>
        <position position="85"/>
    </location>
    <ligand>
        <name>heme c</name>
        <dbReference type="ChEBI" id="CHEBI:61717"/>
        <label>1</label>
    </ligand>
    <ligandPart>
        <name>Fe</name>
        <dbReference type="ChEBI" id="CHEBI:18248"/>
    </ligandPart>
</feature>
<dbReference type="PIRSF" id="PIRSF000005">
    <property type="entry name" value="Cytochrome_c4"/>
    <property type="match status" value="1"/>
</dbReference>
<evidence type="ECO:0000259" key="6">
    <source>
        <dbReference type="PROSITE" id="PS51007"/>
    </source>
</evidence>
<dbReference type="Proteomes" id="UP000286806">
    <property type="component" value="Unassembled WGS sequence"/>
</dbReference>
<dbReference type="PANTHER" id="PTHR33751:SF11">
    <property type="entry name" value="BLL4483 PROTEIN"/>
    <property type="match status" value="1"/>
</dbReference>
<organism evidence="7 8">
    <name type="scientific">Sulfuriferula multivorans</name>
    <dbReference type="NCBI Taxonomy" id="1559896"/>
    <lineage>
        <taxon>Bacteria</taxon>
        <taxon>Pseudomonadati</taxon>
        <taxon>Pseudomonadota</taxon>
        <taxon>Betaproteobacteria</taxon>
        <taxon>Nitrosomonadales</taxon>
        <taxon>Sulfuricellaceae</taxon>
        <taxon>Sulfuriferula</taxon>
    </lineage>
</organism>
<keyword evidence="8" id="KW-1185">Reference proteome</keyword>
<evidence type="ECO:0000313" key="7">
    <source>
        <dbReference type="EMBL" id="GBL46811.1"/>
    </source>
</evidence>